<evidence type="ECO:0000256" key="7">
    <source>
        <dbReference type="ARBA" id="ARBA00023006"/>
    </source>
</evidence>
<feature type="region of interest" description="Disordered" evidence="12">
    <location>
        <begin position="808"/>
        <end position="828"/>
    </location>
</feature>
<dbReference type="PANTHER" id="PTHR13190:SF1">
    <property type="entry name" value="AUTOPHAGY-RELATED 2, ISOFORM A"/>
    <property type="match status" value="1"/>
</dbReference>
<feature type="compositionally biased region" description="Polar residues" evidence="12">
    <location>
        <begin position="1465"/>
        <end position="1486"/>
    </location>
</feature>
<feature type="compositionally biased region" description="Low complexity" evidence="12">
    <location>
        <begin position="1981"/>
        <end position="1999"/>
    </location>
</feature>
<feature type="compositionally biased region" description="Low complexity" evidence="12">
    <location>
        <begin position="119"/>
        <end position="132"/>
    </location>
</feature>
<proteinExistence type="inferred from homology"/>
<dbReference type="OrthoDB" id="273029at2759"/>
<keyword evidence="5" id="KW-0813">Transport</keyword>
<protein>
    <recommendedName>
        <fullName evidence="4">Autophagy-related protein 2</fullName>
    </recommendedName>
</protein>
<dbReference type="GO" id="GO:0000422">
    <property type="term" value="P:autophagy of mitochondrion"/>
    <property type="evidence" value="ECO:0007669"/>
    <property type="project" value="TreeGrafter"/>
</dbReference>
<accession>A0A0N1HUF1</accession>
<evidence type="ECO:0000256" key="5">
    <source>
        <dbReference type="ARBA" id="ARBA00022448"/>
    </source>
</evidence>
<feature type="region of interest" description="Disordered" evidence="12">
    <location>
        <begin position="1970"/>
        <end position="2010"/>
    </location>
</feature>
<dbReference type="GO" id="GO:0034045">
    <property type="term" value="C:phagophore assembly site membrane"/>
    <property type="evidence" value="ECO:0007669"/>
    <property type="project" value="UniProtKB-SubCell"/>
</dbReference>
<dbReference type="GO" id="GO:0061723">
    <property type="term" value="P:glycophagy"/>
    <property type="evidence" value="ECO:0007669"/>
    <property type="project" value="TreeGrafter"/>
</dbReference>
<evidence type="ECO:0000256" key="1">
    <source>
        <dbReference type="ARBA" id="ARBA00004406"/>
    </source>
</evidence>
<dbReference type="Proteomes" id="UP000038009">
    <property type="component" value="Unassembled WGS sequence"/>
</dbReference>
<evidence type="ECO:0000256" key="4">
    <source>
        <dbReference type="ARBA" id="ARBA00018070"/>
    </source>
</evidence>
<feature type="region of interest" description="Disordered" evidence="12">
    <location>
        <begin position="2146"/>
        <end position="2165"/>
    </location>
</feature>
<feature type="compositionally biased region" description="Polar residues" evidence="12">
    <location>
        <begin position="342"/>
        <end position="353"/>
    </location>
</feature>
<dbReference type="GO" id="GO:0061709">
    <property type="term" value="P:reticulophagy"/>
    <property type="evidence" value="ECO:0007669"/>
    <property type="project" value="TreeGrafter"/>
</dbReference>
<feature type="compositionally biased region" description="Polar residues" evidence="12">
    <location>
        <begin position="206"/>
        <end position="218"/>
    </location>
</feature>
<feature type="region of interest" description="Disordered" evidence="12">
    <location>
        <begin position="1450"/>
        <end position="1486"/>
    </location>
</feature>
<comment type="catalytic activity">
    <reaction evidence="11">
        <text>a 1,2-diacyl-sn-glycero-3-phosphoethanolamine(in) = a 1,2-diacyl-sn-glycero-3-phosphoethanolamine(out)</text>
        <dbReference type="Rhea" id="RHEA:38895"/>
        <dbReference type="ChEBI" id="CHEBI:64612"/>
    </reaction>
</comment>
<feature type="region of interest" description="Disordered" evidence="12">
    <location>
        <begin position="342"/>
        <end position="367"/>
    </location>
</feature>
<dbReference type="InterPro" id="IPR026849">
    <property type="entry name" value="ATG2"/>
</dbReference>
<feature type="region of interest" description="Disordered" evidence="12">
    <location>
        <begin position="2597"/>
        <end position="2617"/>
    </location>
</feature>
<dbReference type="GO" id="GO:0005789">
    <property type="term" value="C:endoplasmic reticulum membrane"/>
    <property type="evidence" value="ECO:0007669"/>
    <property type="project" value="UniProtKB-SubCell"/>
</dbReference>
<keyword evidence="6" id="KW-0256">Endoplasmic reticulum</keyword>
<reference evidence="13 14" key="1">
    <citation type="journal article" date="2015" name="PLoS Pathog.">
        <title>Leptomonas seymouri: Adaptations to the Dixenous Life Cycle Analyzed by Genome Sequencing, Transcriptome Profiling and Co-infection with Leishmania donovani.</title>
        <authorList>
            <person name="Kraeva N."/>
            <person name="Butenko A."/>
            <person name="Hlavacova J."/>
            <person name="Kostygov A."/>
            <person name="Myskova J."/>
            <person name="Grybchuk D."/>
            <person name="Lestinova T."/>
            <person name="Votypka J."/>
            <person name="Volf P."/>
            <person name="Opperdoes F."/>
            <person name="Flegontov P."/>
            <person name="Lukes J."/>
            <person name="Yurchenko V."/>
        </authorList>
    </citation>
    <scope>NUCLEOTIDE SEQUENCE [LARGE SCALE GENOMIC DNA]</scope>
    <source>
        <strain evidence="13 14">ATCC 30220</strain>
    </source>
</reference>
<feature type="compositionally biased region" description="Polar residues" evidence="12">
    <location>
        <begin position="993"/>
        <end position="1002"/>
    </location>
</feature>
<evidence type="ECO:0000256" key="3">
    <source>
        <dbReference type="ARBA" id="ARBA00009714"/>
    </source>
</evidence>
<comment type="subcellular location">
    <subcellularLocation>
        <location evidence="1">Endoplasmic reticulum membrane</location>
        <topology evidence="1">Peripheral membrane protein</topology>
    </subcellularLocation>
    <subcellularLocation>
        <location evidence="2">Preautophagosomal structure membrane</location>
        <topology evidence="2">Peripheral membrane protein</topology>
    </subcellularLocation>
</comment>
<dbReference type="OMA" id="RSCAPMT"/>
<dbReference type="GO" id="GO:0032266">
    <property type="term" value="F:phosphatidylinositol-3-phosphate binding"/>
    <property type="evidence" value="ECO:0007669"/>
    <property type="project" value="TreeGrafter"/>
</dbReference>
<feature type="compositionally biased region" description="Polar residues" evidence="12">
    <location>
        <begin position="70"/>
        <end position="101"/>
    </location>
</feature>
<evidence type="ECO:0000256" key="9">
    <source>
        <dbReference type="ARBA" id="ARBA00023136"/>
    </source>
</evidence>
<evidence type="ECO:0000256" key="2">
    <source>
        <dbReference type="ARBA" id="ARBA00004623"/>
    </source>
</evidence>
<feature type="region of interest" description="Disordered" evidence="12">
    <location>
        <begin position="203"/>
        <end position="246"/>
    </location>
</feature>
<evidence type="ECO:0000256" key="11">
    <source>
        <dbReference type="ARBA" id="ARBA00024615"/>
    </source>
</evidence>
<keyword evidence="9" id="KW-0472">Membrane</keyword>
<name>A0A0N1HUF1_LEPSE</name>
<comment type="caution">
    <text evidence="13">The sequence shown here is derived from an EMBL/GenBank/DDBJ whole genome shotgun (WGS) entry which is preliminary data.</text>
</comment>
<comment type="catalytic activity">
    <reaction evidence="10">
        <text>a 1,2-diacyl-sn-glycero-3-phospho-L-serine(in) = a 1,2-diacyl-sn-glycero-3-phospho-L-serine(out)</text>
        <dbReference type="Rhea" id="RHEA:38663"/>
        <dbReference type="ChEBI" id="CHEBI:57262"/>
    </reaction>
</comment>
<feature type="region of interest" description="Disordered" evidence="12">
    <location>
        <begin position="443"/>
        <end position="462"/>
    </location>
</feature>
<feature type="region of interest" description="Disordered" evidence="12">
    <location>
        <begin position="875"/>
        <end position="899"/>
    </location>
</feature>
<comment type="similarity">
    <text evidence="3">Belongs to the ATG2 family.</text>
</comment>
<dbReference type="PANTHER" id="PTHR13190">
    <property type="entry name" value="AUTOPHAGY-RELATED 2, ISOFORM A"/>
    <property type="match status" value="1"/>
</dbReference>
<dbReference type="GO" id="GO:0034727">
    <property type="term" value="P:piecemeal microautophagy of the nucleus"/>
    <property type="evidence" value="ECO:0007669"/>
    <property type="project" value="TreeGrafter"/>
</dbReference>
<feature type="compositionally biased region" description="Low complexity" evidence="12">
    <location>
        <begin position="219"/>
        <end position="232"/>
    </location>
</feature>
<dbReference type="GO" id="GO:0006869">
    <property type="term" value="P:lipid transport"/>
    <property type="evidence" value="ECO:0007669"/>
    <property type="project" value="UniProtKB-KW"/>
</dbReference>
<feature type="region of interest" description="Disordered" evidence="12">
    <location>
        <begin position="544"/>
        <end position="568"/>
    </location>
</feature>
<dbReference type="EMBL" id="LJSK01000321">
    <property type="protein sequence ID" value="KPI83818.1"/>
    <property type="molecule type" value="Genomic_DNA"/>
</dbReference>
<evidence type="ECO:0000256" key="8">
    <source>
        <dbReference type="ARBA" id="ARBA00023055"/>
    </source>
</evidence>
<feature type="compositionally biased region" description="Polar residues" evidence="12">
    <location>
        <begin position="2000"/>
        <end position="2010"/>
    </location>
</feature>
<sequence length="2924" mass="311575">MNLVNTYLLLPFQRKIFKNFGHYNYQTCTFHLNEERVNEVLFDPGFNPFVDILRETSHASAIASSKSAVQRRSSLSTNPHASATEQETEAGSNRAQPSPATQAEDAYYTDAGSSNTGETHTSNRTSSQTRNTVPTSSQQPLPRVQLLEGKVRSAGLVSFLRQMTTQKSLSIELIDMVFSVATATGEEQNDAGTDCLSATAPPKVALQSSAETRSSSNKSLSADEASDTDAASKTSPRRRDLEESKTVATIARSHSLADQYALFDQQQLPGLLPNASAEAMGHAQSALPHEHPAATPGLASSSFQTVGDLMGYLKNQLQGLTISVDEVRLTFCVPPAGASCSAATSDQPQSALPTGQRPPWQPSAKTPMISRGTRVVHFACRQGLRFTVDEATGAAVQDMQCSTVINDWQCYLHVMEEDGPVTTTFSLDELVMTTTAHVGAASATATEKGVGTPAETRSEESAPITVRVARQGASALPKGHTSSLSVETPPKILLDVEASGGWSVVLTASQVAHLADMVHLVNGARTVGAARVLTEEDASAGAACENASSDASADGMARPTPSLSRRAVDTTDALSREVDAAPLESGEAVTAAVLAATQLRVAVKYFCVHSAGCSVTLLTQPVLDHGVVARAWSGALPPQQLLLLRTSGDRQEETADVPSSRRPVFDALASPHFTYVMRDVDILFPNIEFSTTPSAVLSHVFAANRKKRSIYRNLFKNHIADPAVTERLACAQQRGIYDSAQTFFLGIGSIALMEYRQAVTERPSENGASHKAHRILRPAELLRAERSPYALVVLHRFTQPLLEKTVASSLPNSDSAPQTSPAPSLAAPPQLRAHDETIVVGLASIAVLLDPELLEVLTTYFMTLARLIQSMSRPEVPEESSPKAASQTASPTPPSMQRTSAAMIQAVGNQSSIKVLLETLEASVRFPLYPQTVLCRSAADLPDSSPSISPATPPAALPSLLARLLQRLRETSLNTHRQLRAGLVQLARPPSDGSGTARSGQNEPAACRVSTDESHAAAKPLTADKARSLLSIQEKLGFPEDVYGKARFLPETLRFSIRDLQVVQTQSSCGAVGQSESDTAIASLLHEPFCTSVKWRGAVVYMHDVLEDTKSELFRGDYTPDMGIRVTHTRLPDEAALSRWQALRHVLTLQIRLGEVTTTVLTQDDFLLASYYVQELLQTLAHCRQRMRGFLGEAMVTADAQRIRSTGAGENVLNAAPTTMAVRESKGGKAGSAGADAPPFRDAQQGTTDVMQDSDLGSGWPLHSSGSAGSTVAEAFAIADAHKAAEGAAQCATIPLLHNASELLSLAPVLWCSVESTCTALNMQIGRVRVGLFAPRLSPMGEVVGEPLFRCLPAAQRRQMVDMNCLYHTYIAEVVGVSVRALVGNGALVGKGQGMYLRARFDGFSLWEHQPLALPVSGSEHGRGAGTSSAAAAASSSLYSSYVSGVMHPSSTSPSSRAAADMMQRPSTITSRGSSSGKYRSTDAGTGSVSGTCRDISYYLSNQQHRGTMLVQLIQSYTEVSTTSEDERAEENQQFLDASRGYRGMNGALRRDERFLYQLWSCYLQELSTRLSEGAHSATEKVNIKFADPDVGVCEVCLLEYMTGEEEAPTQPSVDSHALRDTRLVTMQLTGLGLHHTVAYNGDYLAAVLKSYFSGGDAMIPTTEADAAALFAEQAAEPAKSSRADKKISTVIHLELNNLMATYRPRGVGRSLAVVLLPRASVLVNAPAWTLSPSREGAGKHAKGDAAAESAAQLPLSTEVQAWLHTSVPIYVCNDCDVEVLAREVLDPTESNDWGVDLEGAGFVRLCELISTAPLMADKDDFSAQRQHWQVKRRPNLTVTLPPPIALTTAAAALHDDKLSCNNANSTAGCEEGPTAGRESAVAVRVRYVELSAFMAKDTFDVFCELVETWGAGTDLQLLDTPAALVMRSGPGFEWVAGEVARSCAPMTFQLNPVLASTLGRERSRQACFGRGESGAQPMTGAEGAASAAGYSSRSHGSSPPSVLQRSYTSSSSQLGVQDSMLFAGSAGAAASADVSLTLETYGYNRWRDALHTAQGRDQRLCDAYQARVSELLSSKSPWVPVRRFTPQDAFAAAAATSAPQLPRSPTSQRGAATFHITSFSSCEDGNEEGTAELDVAAPLRHAGNGANVTNLHSPTSAAPPPAALGVSSLSSSFSDLSDLETSFAPLQWRVMPSTEPNTTFSETLRRIPAAALVRGSDANVPVELNSVDGADVSCGFDLCAACERLPHFLSCWSRDRVDASSQNCPISLSRLERTDDTLLHDTAEKYLYPPVELQLFLCDCAFNVSLYEGADLMAAAVRKQRQGYLQIVSRGARVAQAAVPYTMDGEHDRHWKYASGMRGEYDGAGVGATGRDERLLPAASRSSRAATTTATTFSYPWKSSSESSASRLSRLSHRGCRSGFGDRDASKRLVLVCRGITVQLNTFPQASEEDLWFHIVVGEATVFDCIETSDVHRLLTATPQSTSASTAFSAAASGAAANDDHRRARARGARGSCVQDDGSKTSVRQLVLTGLLTSSKSIHMTAARHEVADDARVSFTVSHFQQGGSELSLVVRMQPTSLTWSGASVDFAQSFFASSSASTSPSPAPPGGSDKATGVHTGARDASLRACMYGAADSAATASASADIAAADADDGIISGTEAPPIFFRRIVILPTTLTIAGSFQSDKGVIAALAEGKSLDALRSIPVLSWISVQEIPLPIPFMRIEDCSSAATLLQRIVEDSNCMSIRFILTALCCGLQPLSAVARVGEAAKGLLLLPLSQYRGAALHHAIRTASSLFMQELLTQTSGVAALLASGSYHASRSLLEVLVPPSDRRLAVTAEPSRASQPAGLGDGWRQGQEQLRTGLDEALSMASYCTGPDGSLLRLPAAALRMLMGVSGAATATLWGVRNSQGSATRDRDGYIYKK</sequence>
<evidence type="ECO:0000256" key="10">
    <source>
        <dbReference type="ARBA" id="ARBA00024479"/>
    </source>
</evidence>
<gene>
    <name evidence="13" type="ORF">ABL78_7140</name>
</gene>
<feature type="region of interest" description="Disordered" evidence="12">
    <location>
        <begin position="63"/>
        <end position="143"/>
    </location>
</feature>
<organism evidence="13 14">
    <name type="scientific">Leptomonas seymouri</name>
    <dbReference type="NCBI Taxonomy" id="5684"/>
    <lineage>
        <taxon>Eukaryota</taxon>
        <taxon>Discoba</taxon>
        <taxon>Euglenozoa</taxon>
        <taxon>Kinetoplastea</taxon>
        <taxon>Metakinetoplastina</taxon>
        <taxon>Trypanosomatida</taxon>
        <taxon>Trypanosomatidae</taxon>
        <taxon>Leishmaniinae</taxon>
        <taxon>Leptomonas</taxon>
    </lineage>
</organism>
<feature type="region of interest" description="Disordered" evidence="12">
    <location>
        <begin position="986"/>
        <end position="1014"/>
    </location>
</feature>
<dbReference type="GO" id="GO:0061908">
    <property type="term" value="C:phagophore"/>
    <property type="evidence" value="ECO:0007669"/>
    <property type="project" value="TreeGrafter"/>
</dbReference>
<keyword evidence="14" id="KW-1185">Reference proteome</keyword>
<feature type="compositionally biased region" description="Polar residues" evidence="12">
    <location>
        <begin position="883"/>
        <end position="899"/>
    </location>
</feature>
<evidence type="ECO:0000313" key="13">
    <source>
        <dbReference type="EMBL" id="KPI83818.1"/>
    </source>
</evidence>
<keyword evidence="7" id="KW-0072">Autophagy</keyword>
<dbReference type="GO" id="GO:0000045">
    <property type="term" value="P:autophagosome assembly"/>
    <property type="evidence" value="ECO:0007669"/>
    <property type="project" value="TreeGrafter"/>
</dbReference>
<feature type="compositionally biased region" description="Low complexity" evidence="12">
    <location>
        <begin position="815"/>
        <end position="828"/>
    </location>
</feature>
<keyword evidence="8" id="KW-0445">Lipid transport</keyword>
<dbReference type="GO" id="GO:0043495">
    <property type="term" value="F:protein-membrane adaptor activity"/>
    <property type="evidence" value="ECO:0007669"/>
    <property type="project" value="TreeGrafter"/>
</dbReference>
<evidence type="ECO:0000256" key="12">
    <source>
        <dbReference type="SAM" id="MobiDB-lite"/>
    </source>
</evidence>
<dbReference type="VEuPathDB" id="TriTrypDB:Lsey_0321_0040"/>
<evidence type="ECO:0000313" key="14">
    <source>
        <dbReference type="Proteomes" id="UP000038009"/>
    </source>
</evidence>
<evidence type="ECO:0000256" key="6">
    <source>
        <dbReference type="ARBA" id="ARBA00022824"/>
    </source>
</evidence>